<proteinExistence type="predicted"/>
<dbReference type="Proteomes" id="UP000019753">
    <property type="component" value="Unassembled WGS sequence"/>
</dbReference>
<evidence type="ECO:0000313" key="2">
    <source>
        <dbReference type="EMBL" id="EYR65275.1"/>
    </source>
</evidence>
<feature type="transmembrane region" description="Helical" evidence="1">
    <location>
        <begin position="113"/>
        <end position="134"/>
    </location>
</feature>
<feature type="transmembrane region" description="Helical" evidence="1">
    <location>
        <begin position="28"/>
        <end position="48"/>
    </location>
</feature>
<keyword evidence="3" id="KW-1185">Reference proteome</keyword>
<evidence type="ECO:0000313" key="3">
    <source>
        <dbReference type="Proteomes" id="UP000019753"/>
    </source>
</evidence>
<accession>A0A021VZ15</accession>
<organism evidence="2 3">
    <name type="scientific">Actinotalea ferrariae CF5-4</name>
    <dbReference type="NCBI Taxonomy" id="948458"/>
    <lineage>
        <taxon>Bacteria</taxon>
        <taxon>Bacillati</taxon>
        <taxon>Actinomycetota</taxon>
        <taxon>Actinomycetes</taxon>
        <taxon>Micrococcales</taxon>
        <taxon>Cellulomonadaceae</taxon>
        <taxon>Actinotalea</taxon>
    </lineage>
</organism>
<feature type="transmembrane region" description="Helical" evidence="1">
    <location>
        <begin position="82"/>
        <end position="101"/>
    </location>
</feature>
<feature type="transmembrane region" description="Helical" evidence="1">
    <location>
        <begin position="55"/>
        <end position="76"/>
    </location>
</feature>
<gene>
    <name evidence="2" type="ORF">N866_00420</name>
</gene>
<name>A0A021VZ15_9CELL</name>
<sequence length="137" mass="13794">MVCVIAGGLVAGFTAPVATESSSWASAYLVLVAGVAQVGLGLGSSILAPRPPSRVSTIGTLGLWNLGNGSVLAGVLLDRTTLVDIGGIALVIALGLVLRTVRRSTGPALLLRAYWLLVAVLGLSIPIGLVLSRIRGG</sequence>
<keyword evidence="1" id="KW-0472">Membrane</keyword>
<comment type="caution">
    <text evidence="2">The sequence shown here is derived from an EMBL/GenBank/DDBJ whole genome shotgun (WGS) entry which is preliminary data.</text>
</comment>
<keyword evidence="1" id="KW-1133">Transmembrane helix</keyword>
<protein>
    <submittedName>
        <fullName evidence="2">Uncharacterized protein</fullName>
    </submittedName>
</protein>
<evidence type="ECO:0000256" key="1">
    <source>
        <dbReference type="SAM" id="Phobius"/>
    </source>
</evidence>
<dbReference type="AlphaFoldDB" id="A0A021VZ15"/>
<dbReference type="EMBL" id="AXCW01000001">
    <property type="protein sequence ID" value="EYR65275.1"/>
    <property type="molecule type" value="Genomic_DNA"/>
</dbReference>
<keyword evidence="1" id="KW-0812">Transmembrane</keyword>
<reference evidence="2 3" key="1">
    <citation type="submission" date="2014-01" db="EMBL/GenBank/DDBJ databases">
        <title>Actinotalea ferrariae CF5-4.</title>
        <authorList>
            <person name="Chen F."/>
            <person name="Li Y."/>
            <person name="Wang G."/>
        </authorList>
    </citation>
    <scope>NUCLEOTIDE SEQUENCE [LARGE SCALE GENOMIC DNA]</scope>
    <source>
        <strain evidence="2 3">CF5-4</strain>
    </source>
</reference>